<dbReference type="RefSeq" id="WP_074792421.1">
    <property type="nucleotide sequence ID" value="NZ_FOAD01000001.1"/>
</dbReference>
<gene>
    <name evidence="1" type="ORF">SAMN04488691_101990</name>
</gene>
<dbReference type="SUPFAM" id="SSF54637">
    <property type="entry name" value="Thioesterase/thiol ester dehydrase-isomerase"/>
    <property type="match status" value="1"/>
</dbReference>
<organism evidence="1 2">
    <name type="scientific">Haloferax larsenii</name>
    <dbReference type="NCBI Taxonomy" id="302484"/>
    <lineage>
        <taxon>Archaea</taxon>
        <taxon>Methanobacteriati</taxon>
        <taxon>Methanobacteriota</taxon>
        <taxon>Stenosarchaea group</taxon>
        <taxon>Halobacteria</taxon>
        <taxon>Halobacteriales</taxon>
        <taxon>Haloferacaceae</taxon>
        <taxon>Haloferax</taxon>
    </lineage>
</organism>
<dbReference type="GO" id="GO:0019171">
    <property type="term" value="F:(3R)-hydroxyacyl-[acyl-carrier-protein] dehydratase activity"/>
    <property type="evidence" value="ECO:0007669"/>
    <property type="project" value="TreeGrafter"/>
</dbReference>
<dbReference type="PANTHER" id="PTHR43437">
    <property type="entry name" value="HYDROXYACYL-THIOESTER DEHYDRATASE TYPE 2, MITOCHONDRIAL-RELATED"/>
    <property type="match status" value="1"/>
</dbReference>
<dbReference type="InterPro" id="IPR050965">
    <property type="entry name" value="UPF0336/Enoyl-CoA_hydratase"/>
</dbReference>
<dbReference type="AlphaFoldDB" id="A0A1H7IVP1"/>
<name>A0A1H7IVP1_HALLR</name>
<proteinExistence type="predicted"/>
<dbReference type="EMBL" id="FOAD01000001">
    <property type="protein sequence ID" value="SEK64845.1"/>
    <property type="molecule type" value="Genomic_DNA"/>
</dbReference>
<protein>
    <submittedName>
        <fullName evidence="1">Acyl dehydratase</fullName>
    </submittedName>
</protein>
<reference evidence="1 2" key="1">
    <citation type="submission" date="2016-10" db="EMBL/GenBank/DDBJ databases">
        <authorList>
            <person name="de Groot N.N."/>
        </authorList>
    </citation>
    <scope>NUCLEOTIDE SEQUENCE [LARGE SCALE GENOMIC DNA]</scope>
    <source>
        <strain evidence="1 2">CDM_5</strain>
    </source>
</reference>
<dbReference type="InterPro" id="IPR029069">
    <property type="entry name" value="HotDog_dom_sf"/>
</dbReference>
<dbReference type="OrthoDB" id="167740at2157"/>
<dbReference type="GO" id="GO:0006633">
    <property type="term" value="P:fatty acid biosynthetic process"/>
    <property type="evidence" value="ECO:0007669"/>
    <property type="project" value="TreeGrafter"/>
</dbReference>
<sequence length="129" mass="14511">MTTNDTIREGDSKTYTRTFTNEEVQQFAELSNDTGYHHLVADEEGQVVLHGLLTATMPTKLGGDLNYLARTMEFEFPRPAYTGVEITCEATYESVEKQDDRTYLEVSFVCETEDGDVVLRGRSEGAILE</sequence>
<evidence type="ECO:0000313" key="2">
    <source>
        <dbReference type="Proteomes" id="UP000183894"/>
    </source>
</evidence>
<dbReference type="Proteomes" id="UP000183894">
    <property type="component" value="Unassembled WGS sequence"/>
</dbReference>
<evidence type="ECO:0000313" key="1">
    <source>
        <dbReference type="EMBL" id="SEK64845.1"/>
    </source>
</evidence>
<dbReference type="PANTHER" id="PTHR43437:SF3">
    <property type="entry name" value="HYDROXYACYL-THIOESTER DEHYDRATASE TYPE 2, MITOCHONDRIAL"/>
    <property type="match status" value="1"/>
</dbReference>
<dbReference type="Gene3D" id="3.10.129.10">
    <property type="entry name" value="Hotdog Thioesterase"/>
    <property type="match status" value="1"/>
</dbReference>
<accession>A0A1H7IVP1</accession>